<evidence type="ECO:0000313" key="3">
    <source>
        <dbReference type="Proteomes" id="UP000265515"/>
    </source>
</evidence>
<evidence type="ECO:0000313" key="2">
    <source>
        <dbReference type="EMBL" id="GBG73538.1"/>
    </source>
</evidence>
<dbReference type="Proteomes" id="UP000265515">
    <property type="component" value="Unassembled WGS sequence"/>
</dbReference>
<dbReference type="AlphaFoldDB" id="A0A388KU65"/>
<reference evidence="2 3" key="1">
    <citation type="journal article" date="2018" name="Cell">
        <title>The Chara Genome: Secondary Complexity and Implications for Plant Terrestrialization.</title>
        <authorList>
            <person name="Nishiyama T."/>
            <person name="Sakayama H."/>
            <person name="Vries J.D."/>
            <person name="Buschmann H."/>
            <person name="Saint-Marcoux D."/>
            <person name="Ullrich K.K."/>
            <person name="Haas F.B."/>
            <person name="Vanderstraeten L."/>
            <person name="Becker D."/>
            <person name="Lang D."/>
            <person name="Vosolsobe S."/>
            <person name="Rombauts S."/>
            <person name="Wilhelmsson P.K.I."/>
            <person name="Janitza P."/>
            <person name="Kern R."/>
            <person name="Heyl A."/>
            <person name="Rumpler F."/>
            <person name="Villalobos L.I.A.C."/>
            <person name="Clay J.M."/>
            <person name="Skokan R."/>
            <person name="Toyoda A."/>
            <person name="Suzuki Y."/>
            <person name="Kagoshima H."/>
            <person name="Schijlen E."/>
            <person name="Tajeshwar N."/>
            <person name="Catarino B."/>
            <person name="Hetherington A.J."/>
            <person name="Saltykova A."/>
            <person name="Bonnot C."/>
            <person name="Breuninger H."/>
            <person name="Symeonidi A."/>
            <person name="Radhakrishnan G.V."/>
            <person name="Van Nieuwerburgh F."/>
            <person name="Deforce D."/>
            <person name="Chang C."/>
            <person name="Karol K.G."/>
            <person name="Hedrich R."/>
            <person name="Ulvskov P."/>
            <person name="Glockner G."/>
            <person name="Delwiche C.F."/>
            <person name="Petrasek J."/>
            <person name="Van de Peer Y."/>
            <person name="Friml J."/>
            <person name="Beilby M."/>
            <person name="Dolan L."/>
            <person name="Kohara Y."/>
            <person name="Sugano S."/>
            <person name="Fujiyama A."/>
            <person name="Delaux P.-M."/>
            <person name="Quint M."/>
            <person name="TheiBen G."/>
            <person name="Hagemann M."/>
            <person name="Harholt J."/>
            <person name="Dunand C."/>
            <person name="Zachgo S."/>
            <person name="Langdale J."/>
            <person name="Maumus F."/>
            <person name="Straeten D.V.D."/>
            <person name="Gould S.B."/>
            <person name="Rensing S.A."/>
        </authorList>
    </citation>
    <scope>NUCLEOTIDE SEQUENCE [LARGE SCALE GENOMIC DNA]</scope>
    <source>
        <strain evidence="2 3">S276</strain>
    </source>
</reference>
<dbReference type="EMBL" id="BFEA01000185">
    <property type="protein sequence ID" value="GBG73538.1"/>
    <property type="molecule type" value="Genomic_DNA"/>
</dbReference>
<dbReference type="Gramene" id="GBG73538">
    <property type="protein sequence ID" value="GBG73538"/>
    <property type="gene ID" value="CBR_g16881"/>
</dbReference>
<proteinExistence type="predicted"/>
<sequence>MYTLAYDHDLEEVESLRTRSPPITEDEIPNDEVELLLIQGWKTDTEEDLLGIIFGEVRDDHLSSITDELLVFLTQVLDDLSLEILSHCDERLGTATLTRTLEPHLLWSTCTELEGNGYYLPSRGAYLIVDVTDLSTWDPLIRRVPIGETSEEVEEEEESEGGGHLQYTEGDTTPEEEGSVDESDDPDYQESGDAESEEASSGEAEEEGESGGSGGPNELSREEREAVVQRVWAATEGKRPIEESGAPPLQLLQGDLARNLEPPRGGRRKRWRRHR</sequence>
<feature type="region of interest" description="Disordered" evidence="1">
    <location>
        <begin position="146"/>
        <end position="275"/>
    </location>
</feature>
<name>A0A388KU65_CHABU</name>
<accession>A0A388KU65</accession>
<comment type="caution">
    <text evidence="2">The sequence shown here is derived from an EMBL/GenBank/DDBJ whole genome shotgun (WGS) entry which is preliminary data.</text>
</comment>
<feature type="compositionally biased region" description="Acidic residues" evidence="1">
    <location>
        <begin position="172"/>
        <end position="209"/>
    </location>
</feature>
<feature type="compositionally biased region" description="Basic residues" evidence="1">
    <location>
        <begin position="265"/>
        <end position="275"/>
    </location>
</feature>
<protein>
    <submittedName>
        <fullName evidence="2">Uncharacterized protein</fullName>
    </submittedName>
</protein>
<gene>
    <name evidence="2" type="ORF">CBR_g16881</name>
</gene>
<keyword evidence="3" id="KW-1185">Reference proteome</keyword>
<feature type="compositionally biased region" description="Acidic residues" evidence="1">
    <location>
        <begin position="149"/>
        <end position="160"/>
    </location>
</feature>
<organism evidence="2 3">
    <name type="scientific">Chara braunii</name>
    <name type="common">Braun's stonewort</name>
    <dbReference type="NCBI Taxonomy" id="69332"/>
    <lineage>
        <taxon>Eukaryota</taxon>
        <taxon>Viridiplantae</taxon>
        <taxon>Streptophyta</taxon>
        <taxon>Charophyceae</taxon>
        <taxon>Charales</taxon>
        <taxon>Characeae</taxon>
        <taxon>Chara</taxon>
    </lineage>
</organism>
<evidence type="ECO:0000256" key="1">
    <source>
        <dbReference type="SAM" id="MobiDB-lite"/>
    </source>
</evidence>